<dbReference type="Gene3D" id="3.40.50.300">
    <property type="entry name" value="P-loop containing nucleotide triphosphate hydrolases"/>
    <property type="match status" value="1"/>
</dbReference>
<protein>
    <submittedName>
        <fullName evidence="8">Dynamin family protein</fullName>
    </submittedName>
</protein>
<dbReference type="InterPro" id="IPR027094">
    <property type="entry name" value="Mitofusin_fam"/>
</dbReference>
<name>A0AA40VU91_9NOST</name>
<keyword evidence="9" id="KW-1185">Reference proteome</keyword>
<evidence type="ECO:0000256" key="5">
    <source>
        <dbReference type="ARBA" id="ARBA00023136"/>
    </source>
</evidence>
<organism evidence="8 9">
    <name type="scientific">Komarekiella delphini-convector SJRDD-AB1</name>
    <dbReference type="NCBI Taxonomy" id="2593771"/>
    <lineage>
        <taxon>Bacteria</taxon>
        <taxon>Bacillati</taxon>
        <taxon>Cyanobacteriota</taxon>
        <taxon>Cyanophyceae</taxon>
        <taxon>Nostocales</taxon>
        <taxon>Nostocaceae</taxon>
        <taxon>Komarekiella</taxon>
        <taxon>Komarekiella delphini-convector</taxon>
    </lineage>
</organism>
<dbReference type="PANTHER" id="PTHR10465">
    <property type="entry name" value="TRANSMEMBRANE GTPASE FZO1"/>
    <property type="match status" value="1"/>
</dbReference>
<reference evidence="8" key="1">
    <citation type="submission" date="2019-07" db="EMBL/GenBank/DDBJ databases">
        <title>Toxilogical consequences of a new and cryptic species of cyanobacteria (Komarekiella delphini-convector) recovered from the epidermis of a bottlenose dolphin and 1500 ft. in the air.</title>
        <authorList>
            <person name="Brown A.O."/>
            <person name="Dvorak P."/>
            <person name="Villanueva C.D."/>
            <person name="Foss A.J."/>
            <person name="Garvey A.D."/>
            <person name="Gibson Q.A."/>
            <person name="Johansen J.R."/>
            <person name="Casamatta D.A."/>
        </authorList>
    </citation>
    <scope>NUCLEOTIDE SEQUENCE</scope>
    <source>
        <strain evidence="8">SJRDD-AB1</strain>
    </source>
</reference>
<keyword evidence="6" id="KW-0175">Coiled coil</keyword>
<evidence type="ECO:0000259" key="7">
    <source>
        <dbReference type="Pfam" id="PF00350"/>
    </source>
</evidence>
<dbReference type="GO" id="GO:0003924">
    <property type="term" value="F:GTPase activity"/>
    <property type="evidence" value="ECO:0007669"/>
    <property type="project" value="InterPro"/>
</dbReference>
<comment type="caution">
    <text evidence="8">The sequence shown here is derived from an EMBL/GenBank/DDBJ whole genome shotgun (WGS) entry which is preliminary data.</text>
</comment>
<dbReference type="GO" id="GO:0016020">
    <property type="term" value="C:membrane"/>
    <property type="evidence" value="ECO:0007669"/>
    <property type="project" value="UniProtKB-SubCell"/>
</dbReference>
<keyword evidence="5" id="KW-0472">Membrane</keyword>
<dbReference type="PANTHER" id="PTHR10465:SF0">
    <property type="entry name" value="SARCALUMENIN"/>
    <property type="match status" value="1"/>
</dbReference>
<comment type="subcellular location">
    <subcellularLocation>
        <location evidence="1">Membrane</location>
    </subcellularLocation>
</comment>
<keyword evidence="4" id="KW-0342">GTP-binding</keyword>
<evidence type="ECO:0000256" key="6">
    <source>
        <dbReference type="SAM" id="Coils"/>
    </source>
</evidence>
<sequence length="787" mass="89502">MSSEQFQAAHDSIYSAGTNLLQYLQEIRQSRLSEGDETKGLQSVEVEINKALHALKEQKYQVAVIAAMKAGKSTFLNAVIGADVLASETAACTICRTEVRHISSGQIPRLLEYRDGQRQPFLIAEGDAGKIQQKFLERTREIREKGNSDNTISFKIEHPIEAIGTLSSLAGFTLVDTPGPNEWESANFDVKLKQTTLEALRNCNAILFVLNYASYKDNAISDLFKDVVENRKEILTENTGKIYFILNKVDQKTEKDKEIADVIKDLKLELTSFGFPNPIIYPVSSRQGLLAKLIQREKATESQISDFEDFFSAKYAERDSRGRKVIPLPSEIAPKALKDSGLPTIQETVIETITQNAGWNLLSDALAKLDKAAKTIENSLNTQFSGWDITIESLKIQVEDYQRHSESAKTKVETVKKSVEKQKQILIKGFIQGVSIFAYEAKDKIQHEIDQIAQSRVGKSTKHNIKQSNNLQNHVHQDVDWFGIAGEIGGTLLEFIPGIGKVLGKGLKTVLKTSNSLLDSMMQSVPDSLNISDSEYDNLSDISDSYIIRAKTKAEAQKIGSTINDFCAPHIQSWWLDTQDKLVRDGTKIREALVNKIQEDIQQISNELSEYIGQSLHVHINVNDIQFPSFEFSGIDAKIQYQQEVFTRTRKEAKRDSGCCKSDKVYYVDVSYQDKQEFYEIDLRQTIKLIKQKIDEQVSKNEQLLQRVIEKQVEEDFRSAEQQINDYIKTFQDDFDRLLKEREMREFEADKIREILNIHKDKLNEYLRELTAIRASLESWKPLQTVR</sequence>
<accession>A0AA40VU91</accession>
<evidence type="ECO:0000313" key="8">
    <source>
        <dbReference type="EMBL" id="MBD6619441.1"/>
    </source>
</evidence>
<keyword evidence="3" id="KW-0378">Hydrolase</keyword>
<dbReference type="SUPFAM" id="SSF52540">
    <property type="entry name" value="P-loop containing nucleoside triphosphate hydrolases"/>
    <property type="match status" value="1"/>
</dbReference>
<gene>
    <name evidence="8" type="ORF">FNW02_27340</name>
</gene>
<feature type="coiled-coil region" evidence="6">
    <location>
        <begin position="687"/>
        <end position="769"/>
    </location>
</feature>
<dbReference type="InterPro" id="IPR027417">
    <property type="entry name" value="P-loop_NTPase"/>
</dbReference>
<evidence type="ECO:0000256" key="1">
    <source>
        <dbReference type="ARBA" id="ARBA00004370"/>
    </source>
</evidence>
<evidence type="ECO:0000313" key="9">
    <source>
        <dbReference type="Proteomes" id="UP001165986"/>
    </source>
</evidence>
<dbReference type="Proteomes" id="UP001165986">
    <property type="component" value="Unassembled WGS sequence"/>
</dbReference>
<dbReference type="InterPro" id="IPR045063">
    <property type="entry name" value="Dynamin_N"/>
</dbReference>
<dbReference type="EMBL" id="VJXY01000041">
    <property type="protein sequence ID" value="MBD6619441.1"/>
    <property type="molecule type" value="Genomic_DNA"/>
</dbReference>
<evidence type="ECO:0000256" key="4">
    <source>
        <dbReference type="ARBA" id="ARBA00023134"/>
    </source>
</evidence>
<dbReference type="GO" id="GO:0005525">
    <property type="term" value="F:GTP binding"/>
    <property type="evidence" value="ECO:0007669"/>
    <property type="project" value="UniProtKB-KW"/>
</dbReference>
<dbReference type="AlphaFoldDB" id="A0AA40VU91"/>
<dbReference type="RefSeq" id="WP_191760639.1">
    <property type="nucleotide sequence ID" value="NZ_VJXY01000041.1"/>
</dbReference>
<feature type="domain" description="Dynamin N-terminal" evidence="7">
    <location>
        <begin position="62"/>
        <end position="246"/>
    </location>
</feature>
<evidence type="ECO:0000256" key="2">
    <source>
        <dbReference type="ARBA" id="ARBA00022741"/>
    </source>
</evidence>
<evidence type="ECO:0000256" key="3">
    <source>
        <dbReference type="ARBA" id="ARBA00022801"/>
    </source>
</evidence>
<proteinExistence type="predicted"/>
<keyword evidence="2" id="KW-0547">Nucleotide-binding</keyword>
<dbReference type="GO" id="GO:0008053">
    <property type="term" value="P:mitochondrial fusion"/>
    <property type="evidence" value="ECO:0007669"/>
    <property type="project" value="TreeGrafter"/>
</dbReference>
<dbReference type="Pfam" id="PF00350">
    <property type="entry name" value="Dynamin_N"/>
    <property type="match status" value="1"/>
</dbReference>